<feature type="transmembrane region" description="Helical" evidence="8">
    <location>
        <begin position="255"/>
        <end position="275"/>
    </location>
</feature>
<dbReference type="STRING" id="4829.A0A163J241"/>
<keyword evidence="5" id="KW-0029">Amino-acid transport</keyword>
<dbReference type="InParanoid" id="A0A163J241"/>
<dbReference type="InterPro" id="IPR013057">
    <property type="entry name" value="AA_transpt_TM"/>
</dbReference>
<dbReference type="PANTHER" id="PTHR22950">
    <property type="entry name" value="AMINO ACID TRANSPORTER"/>
    <property type="match status" value="1"/>
</dbReference>
<feature type="transmembrane region" description="Helical" evidence="8">
    <location>
        <begin position="359"/>
        <end position="379"/>
    </location>
</feature>
<evidence type="ECO:0000256" key="3">
    <source>
        <dbReference type="ARBA" id="ARBA00022448"/>
    </source>
</evidence>
<feature type="transmembrane region" description="Helical" evidence="8">
    <location>
        <begin position="96"/>
        <end position="116"/>
    </location>
</feature>
<proteinExistence type="inferred from homology"/>
<evidence type="ECO:0000256" key="2">
    <source>
        <dbReference type="ARBA" id="ARBA00008066"/>
    </source>
</evidence>
<keyword evidence="7 8" id="KW-0472">Membrane</keyword>
<reference evidence="10" key="1">
    <citation type="submission" date="2016-04" db="EMBL/GenBank/DDBJ databases">
        <authorList>
            <person name="Evans L.H."/>
            <person name="Alamgir A."/>
            <person name="Owens N."/>
            <person name="Weber N.D."/>
            <person name="Virtaneva K."/>
            <person name="Barbian K."/>
            <person name="Babar A."/>
            <person name="Rosenke K."/>
        </authorList>
    </citation>
    <scope>NUCLEOTIDE SEQUENCE [LARGE SCALE GENOMIC DNA]</scope>
    <source>
        <strain evidence="10">CBS 101.48</strain>
    </source>
</reference>
<keyword evidence="4 8" id="KW-0812">Transmembrane</keyword>
<evidence type="ECO:0000313" key="11">
    <source>
        <dbReference type="Proteomes" id="UP000078561"/>
    </source>
</evidence>
<sequence>MHVSHPPPPALTNKERDLLQASQPGYGSRSAVEVAFNLVNATVGAGIIGLIGDTLPVLLALYFPQYPALADRTFVLLFVSIFLIFPLNLSRSIGTLARWSIVSVLCLPVILLTLLIRAPVYSPAHSAPINVVGPDIFGAGAIMAFGFACSQVAFDNFLTLKKQTSRMWSFAITVAAIISYLTSMTFAVIGYLSFGKDVQPNLFLNFPNDDALINVGRLALGLSMVLTVPMGFYPSREALQKSLGFETLEKQPTDYQHYGTTIGLSIVLTVLGVYIRSLGKVYALVGGVAATTLAYILPAAAYLATRSIRDPIQDEAKTSLLQHSSRLSYHSVGESSTHSDTPIEEEPVVVDLDEGPTCWYLDAAAGLLILWGLVVMFFATKNVFSQ</sequence>
<name>A0A163J241_ABSGL</name>
<dbReference type="Proteomes" id="UP000078561">
    <property type="component" value="Unassembled WGS sequence"/>
</dbReference>
<dbReference type="GO" id="GO:0015179">
    <property type="term" value="F:L-amino acid transmembrane transporter activity"/>
    <property type="evidence" value="ECO:0007669"/>
    <property type="project" value="TreeGrafter"/>
</dbReference>
<keyword evidence="11" id="KW-1185">Reference proteome</keyword>
<feature type="transmembrane region" description="Helical" evidence="8">
    <location>
        <begin position="136"/>
        <end position="158"/>
    </location>
</feature>
<dbReference type="EMBL" id="LT552478">
    <property type="protein sequence ID" value="SAL99080.1"/>
    <property type="molecule type" value="Genomic_DNA"/>
</dbReference>
<gene>
    <name evidence="10" type="primary">ABSGL_04661.1 scaffold 5760</name>
</gene>
<dbReference type="GO" id="GO:0016020">
    <property type="term" value="C:membrane"/>
    <property type="evidence" value="ECO:0007669"/>
    <property type="project" value="UniProtKB-SubCell"/>
</dbReference>
<comment type="similarity">
    <text evidence="2">Belongs to the amino acid/polyamine transporter 2 family.</text>
</comment>
<comment type="subcellular location">
    <subcellularLocation>
        <location evidence="1">Membrane</location>
        <topology evidence="1">Multi-pass membrane protein</topology>
    </subcellularLocation>
</comment>
<evidence type="ECO:0000256" key="1">
    <source>
        <dbReference type="ARBA" id="ARBA00004141"/>
    </source>
</evidence>
<evidence type="ECO:0000256" key="5">
    <source>
        <dbReference type="ARBA" id="ARBA00022970"/>
    </source>
</evidence>
<evidence type="ECO:0000256" key="7">
    <source>
        <dbReference type="ARBA" id="ARBA00023136"/>
    </source>
</evidence>
<feature type="transmembrane region" description="Helical" evidence="8">
    <location>
        <begin position="38"/>
        <end position="63"/>
    </location>
</feature>
<feature type="transmembrane region" description="Helical" evidence="8">
    <location>
        <begin position="170"/>
        <end position="192"/>
    </location>
</feature>
<keyword evidence="6 8" id="KW-1133">Transmembrane helix</keyword>
<feature type="transmembrane region" description="Helical" evidence="8">
    <location>
        <begin position="281"/>
        <end position="304"/>
    </location>
</feature>
<feature type="transmembrane region" description="Helical" evidence="8">
    <location>
        <begin position="69"/>
        <end position="89"/>
    </location>
</feature>
<evidence type="ECO:0000313" key="10">
    <source>
        <dbReference type="EMBL" id="SAL99080.1"/>
    </source>
</evidence>
<keyword evidence="3" id="KW-0813">Transport</keyword>
<evidence type="ECO:0000256" key="8">
    <source>
        <dbReference type="SAM" id="Phobius"/>
    </source>
</evidence>
<evidence type="ECO:0000256" key="4">
    <source>
        <dbReference type="ARBA" id="ARBA00022692"/>
    </source>
</evidence>
<dbReference type="Pfam" id="PF01490">
    <property type="entry name" value="Aa_trans"/>
    <property type="match status" value="1"/>
</dbReference>
<organism evidence="10">
    <name type="scientific">Absidia glauca</name>
    <name type="common">Pin mould</name>
    <dbReference type="NCBI Taxonomy" id="4829"/>
    <lineage>
        <taxon>Eukaryota</taxon>
        <taxon>Fungi</taxon>
        <taxon>Fungi incertae sedis</taxon>
        <taxon>Mucoromycota</taxon>
        <taxon>Mucoromycotina</taxon>
        <taxon>Mucoromycetes</taxon>
        <taxon>Mucorales</taxon>
        <taxon>Cunninghamellaceae</taxon>
        <taxon>Absidia</taxon>
    </lineage>
</organism>
<dbReference type="AlphaFoldDB" id="A0A163J241"/>
<feature type="domain" description="Amino acid transporter transmembrane" evidence="9">
    <location>
        <begin position="26"/>
        <end position="307"/>
    </location>
</feature>
<dbReference type="OrthoDB" id="28208at2759"/>
<evidence type="ECO:0000259" key="9">
    <source>
        <dbReference type="Pfam" id="PF01490"/>
    </source>
</evidence>
<evidence type="ECO:0000256" key="6">
    <source>
        <dbReference type="ARBA" id="ARBA00022989"/>
    </source>
</evidence>
<accession>A0A163J241</accession>
<dbReference type="PANTHER" id="PTHR22950:SF458">
    <property type="entry name" value="SODIUM-COUPLED NEUTRAL AMINO ACID TRANSPORTER 11-RELATED"/>
    <property type="match status" value="1"/>
</dbReference>
<feature type="transmembrane region" description="Helical" evidence="8">
    <location>
        <begin position="212"/>
        <end position="234"/>
    </location>
</feature>
<protein>
    <recommendedName>
        <fullName evidence="9">Amino acid transporter transmembrane domain-containing protein</fullName>
    </recommendedName>
</protein>